<name>A0A1I7Z8R6_9BILA</name>
<organism evidence="2 3">
    <name type="scientific">Steinernema glaseri</name>
    <dbReference type="NCBI Taxonomy" id="37863"/>
    <lineage>
        <taxon>Eukaryota</taxon>
        <taxon>Metazoa</taxon>
        <taxon>Ecdysozoa</taxon>
        <taxon>Nematoda</taxon>
        <taxon>Chromadorea</taxon>
        <taxon>Rhabditida</taxon>
        <taxon>Tylenchina</taxon>
        <taxon>Panagrolaimomorpha</taxon>
        <taxon>Strongyloidoidea</taxon>
        <taxon>Steinernematidae</taxon>
        <taxon>Steinernema</taxon>
    </lineage>
</organism>
<protein>
    <submittedName>
        <fullName evidence="3">Uncharacterized protein</fullName>
    </submittedName>
</protein>
<dbReference type="Proteomes" id="UP000095287">
    <property type="component" value="Unplaced"/>
</dbReference>
<evidence type="ECO:0000313" key="3">
    <source>
        <dbReference type="WBParaSite" id="L893_g23992.t1"/>
    </source>
</evidence>
<keyword evidence="2" id="KW-1185">Reference proteome</keyword>
<dbReference type="WBParaSite" id="L893_g23992.t1">
    <property type="protein sequence ID" value="L893_g23992.t1"/>
    <property type="gene ID" value="L893_g23992"/>
</dbReference>
<sequence length="95" mass="11185">MTQLGRPGTSRPKPRRRRRHEYGCAGISSFERSDYRFDFRPSRGDPRVRRKALQRDEGLLLVHGRLQPRPGLRRQPLREVPPLRKSQTAILLLPY</sequence>
<proteinExistence type="predicted"/>
<evidence type="ECO:0000313" key="2">
    <source>
        <dbReference type="Proteomes" id="UP000095287"/>
    </source>
</evidence>
<reference evidence="3" key="1">
    <citation type="submission" date="2016-11" db="UniProtKB">
        <authorList>
            <consortium name="WormBaseParasite"/>
        </authorList>
    </citation>
    <scope>IDENTIFICATION</scope>
</reference>
<feature type="compositionally biased region" description="Low complexity" evidence="1">
    <location>
        <begin position="1"/>
        <end position="11"/>
    </location>
</feature>
<accession>A0A1I7Z8R6</accession>
<dbReference type="AlphaFoldDB" id="A0A1I7Z8R6"/>
<feature type="region of interest" description="Disordered" evidence="1">
    <location>
        <begin position="1"/>
        <end position="20"/>
    </location>
</feature>
<evidence type="ECO:0000256" key="1">
    <source>
        <dbReference type="SAM" id="MobiDB-lite"/>
    </source>
</evidence>